<proteinExistence type="predicted"/>
<dbReference type="AlphaFoldDB" id="A0A975BIG7"/>
<name>A0A975BIG7_9BACT</name>
<reference evidence="1" key="1">
    <citation type="journal article" date="2021" name="Microb. Physiol.">
        <title>Proteogenomic Insights into the Physiology of Marine, Sulfate-Reducing, Filamentous Desulfonema limicola and Desulfonema magnum.</title>
        <authorList>
            <person name="Schnaars V."/>
            <person name="Wohlbrand L."/>
            <person name="Scheve S."/>
            <person name="Hinrichs C."/>
            <person name="Reinhardt R."/>
            <person name="Rabus R."/>
        </authorList>
    </citation>
    <scope>NUCLEOTIDE SEQUENCE</scope>
    <source>
        <strain evidence="1">4be13</strain>
    </source>
</reference>
<sequence>MPGFRKPKLRDICPFGNRRLPGKSVRLSVKTESCGRSPEIGGSPKSVIISRFSHIRKNQPQRHRETS</sequence>
<protein>
    <submittedName>
        <fullName evidence="1">Uncharacterized protein</fullName>
    </submittedName>
</protein>
<dbReference type="KEGG" id="dmm:dnm_016890"/>
<evidence type="ECO:0000313" key="2">
    <source>
        <dbReference type="Proteomes" id="UP000663722"/>
    </source>
</evidence>
<organism evidence="1 2">
    <name type="scientific">Desulfonema magnum</name>
    <dbReference type="NCBI Taxonomy" id="45655"/>
    <lineage>
        <taxon>Bacteria</taxon>
        <taxon>Pseudomonadati</taxon>
        <taxon>Thermodesulfobacteriota</taxon>
        <taxon>Desulfobacteria</taxon>
        <taxon>Desulfobacterales</taxon>
        <taxon>Desulfococcaceae</taxon>
        <taxon>Desulfonema</taxon>
    </lineage>
</organism>
<evidence type="ECO:0000313" key="1">
    <source>
        <dbReference type="EMBL" id="QTA85675.1"/>
    </source>
</evidence>
<accession>A0A975BIG7</accession>
<dbReference type="Proteomes" id="UP000663722">
    <property type="component" value="Chromosome"/>
</dbReference>
<dbReference type="EMBL" id="CP061800">
    <property type="protein sequence ID" value="QTA85675.1"/>
    <property type="molecule type" value="Genomic_DNA"/>
</dbReference>
<keyword evidence="2" id="KW-1185">Reference proteome</keyword>
<gene>
    <name evidence="1" type="ORF">dnm_016890</name>
</gene>